<dbReference type="EMBL" id="MU151189">
    <property type="protein sequence ID" value="KAF9447691.1"/>
    <property type="molecule type" value="Genomic_DNA"/>
</dbReference>
<gene>
    <name evidence="1" type="ORF">P691DRAFT_96051</name>
</gene>
<organism evidence="1 2">
    <name type="scientific">Macrolepiota fuliginosa MF-IS2</name>
    <dbReference type="NCBI Taxonomy" id="1400762"/>
    <lineage>
        <taxon>Eukaryota</taxon>
        <taxon>Fungi</taxon>
        <taxon>Dikarya</taxon>
        <taxon>Basidiomycota</taxon>
        <taxon>Agaricomycotina</taxon>
        <taxon>Agaricomycetes</taxon>
        <taxon>Agaricomycetidae</taxon>
        <taxon>Agaricales</taxon>
        <taxon>Agaricineae</taxon>
        <taxon>Agaricaceae</taxon>
        <taxon>Macrolepiota</taxon>
    </lineage>
</organism>
<accession>A0A9P5XE91</accession>
<comment type="caution">
    <text evidence="1">The sequence shown here is derived from an EMBL/GenBank/DDBJ whole genome shotgun (WGS) entry which is preliminary data.</text>
</comment>
<sequence length="121" mass="13856">MLVSLKVSRHLSLKRIGRCTHNSSSSLQKFVNWCHTAKKWRTHLEPALMGTEAFACGTVCGTALLSDFPPRVARMPPPRALRRTPRARCSFLMARPRIVLYFRVYQYSCNACKDSERTRSL</sequence>
<protein>
    <submittedName>
        <fullName evidence="1">Uncharacterized protein</fullName>
    </submittedName>
</protein>
<evidence type="ECO:0000313" key="1">
    <source>
        <dbReference type="EMBL" id="KAF9447691.1"/>
    </source>
</evidence>
<proteinExistence type="predicted"/>
<reference evidence="1" key="1">
    <citation type="submission" date="2020-11" db="EMBL/GenBank/DDBJ databases">
        <authorList>
            <consortium name="DOE Joint Genome Institute"/>
            <person name="Ahrendt S."/>
            <person name="Riley R."/>
            <person name="Andreopoulos W."/>
            <person name="Labutti K."/>
            <person name="Pangilinan J."/>
            <person name="Ruiz-Duenas F.J."/>
            <person name="Barrasa J.M."/>
            <person name="Sanchez-Garcia M."/>
            <person name="Camarero S."/>
            <person name="Miyauchi S."/>
            <person name="Serrano A."/>
            <person name="Linde D."/>
            <person name="Babiker R."/>
            <person name="Drula E."/>
            <person name="Ayuso-Fernandez I."/>
            <person name="Pacheco R."/>
            <person name="Padilla G."/>
            <person name="Ferreira P."/>
            <person name="Barriuso J."/>
            <person name="Kellner H."/>
            <person name="Castanera R."/>
            <person name="Alfaro M."/>
            <person name="Ramirez L."/>
            <person name="Pisabarro A.G."/>
            <person name="Kuo A."/>
            <person name="Tritt A."/>
            <person name="Lipzen A."/>
            <person name="He G."/>
            <person name="Yan M."/>
            <person name="Ng V."/>
            <person name="Cullen D."/>
            <person name="Martin F."/>
            <person name="Rosso M.-N."/>
            <person name="Henrissat B."/>
            <person name="Hibbett D."/>
            <person name="Martinez A.T."/>
            <person name="Grigoriev I.V."/>
        </authorList>
    </citation>
    <scope>NUCLEOTIDE SEQUENCE</scope>
    <source>
        <strain evidence="1">MF-IS2</strain>
    </source>
</reference>
<dbReference type="Proteomes" id="UP000807342">
    <property type="component" value="Unassembled WGS sequence"/>
</dbReference>
<evidence type="ECO:0000313" key="2">
    <source>
        <dbReference type="Proteomes" id="UP000807342"/>
    </source>
</evidence>
<dbReference type="AlphaFoldDB" id="A0A9P5XE91"/>
<name>A0A9P5XE91_9AGAR</name>
<keyword evidence="2" id="KW-1185">Reference proteome</keyword>